<name>A0A1Y0ERB7_9BURK</name>
<dbReference type="Gene3D" id="1.10.357.10">
    <property type="entry name" value="Tetracycline Repressor, domain 2"/>
    <property type="match status" value="1"/>
</dbReference>
<dbReference type="PANTHER" id="PTHR30055:SF146">
    <property type="entry name" value="HTH-TYPE TRANSCRIPTIONAL DUAL REGULATOR CECR"/>
    <property type="match status" value="1"/>
</dbReference>
<dbReference type="OrthoDB" id="2356263at2"/>
<dbReference type="RefSeq" id="WP_087283117.1">
    <property type="nucleotide sequence ID" value="NZ_CP021455.1"/>
</dbReference>
<dbReference type="PANTHER" id="PTHR30055">
    <property type="entry name" value="HTH-TYPE TRANSCRIPTIONAL REGULATOR RUTR"/>
    <property type="match status" value="1"/>
</dbReference>
<dbReference type="InterPro" id="IPR009057">
    <property type="entry name" value="Homeodomain-like_sf"/>
</dbReference>
<feature type="region of interest" description="Disordered" evidence="3">
    <location>
        <begin position="1"/>
        <end position="23"/>
    </location>
</feature>
<proteinExistence type="predicted"/>
<feature type="compositionally biased region" description="Basic and acidic residues" evidence="3">
    <location>
        <begin position="8"/>
        <end position="23"/>
    </location>
</feature>
<evidence type="ECO:0000256" key="1">
    <source>
        <dbReference type="ARBA" id="ARBA00023125"/>
    </source>
</evidence>
<dbReference type="PRINTS" id="PR00455">
    <property type="entry name" value="HTHTETR"/>
</dbReference>
<feature type="DNA-binding region" description="H-T-H motif" evidence="2">
    <location>
        <begin position="51"/>
        <end position="70"/>
    </location>
</feature>
<gene>
    <name evidence="5" type="ORF">CCO03_17345</name>
</gene>
<evidence type="ECO:0000313" key="6">
    <source>
        <dbReference type="Proteomes" id="UP000196138"/>
    </source>
</evidence>
<dbReference type="PROSITE" id="PS50977">
    <property type="entry name" value="HTH_TETR_2"/>
    <property type="match status" value="1"/>
</dbReference>
<evidence type="ECO:0000259" key="4">
    <source>
        <dbReference type="PROSITE" id="PS50977"/>
    </source>
</evidence>
<keyword evidence="1 2" id="KW-0238">DNA-binding</keyword>
<organism evidence="5 6">
    <name type="scientific">Comamonas serinivorans</name>
    <dbReference type="NCBI Taxonomy" id="1082851"/>
    <lineage>
        <taxon>Bacteria</taxon>
        <taxon>Pseudomonadati</taxon>
        <taxon>Pseudomonadota</taxon>
        <taxon>Betaproteobacteria</taxon>
        <taxon>Burkholderiales</taxon>
        <taxon>Comamonadaceae</taxon>
        <taxon>Comamonas</taxon>
    </lineage>
</organism>
<dbReference type="Pfam" id="PF09209">
    <property type="entry name" value="CecR_C"/>
    <property type="match status" value="1"/>
</dbReference>
<protein>
    <recommendedName>
        <fullName evidence="4">HTH tetR-type domain-containing protein</fullName>
    </recommendedName>
</protein>
<dbReference type="EMBL" id="CP021455">
    <property type="protein sequence ID" value="ARU06205.1"/>
    <property type="molecule type" value="Genomic_DNA"/>
</dbReference>
<sequence length="246" mass="26393">MVTAPTSSHREPSPARAKLKTEGYAKGDAARQRVLDAALLAFGQAGFKGATTRQIAEQAGVQLPAIAYYFGNKDGLYLACAHEVIARYRARVGQAAEHALALLQPPRPTDTPSPRSAQQAYDALSQLIHALVGLLVGSSESQRWTAFIAREMGSPGPAYQLLYRDLWAPGVDLVTRLIARVQGPADDTPAALAQARVQAVLLISSLVRFQSGRELALQLLQWPRIGPDECATIAAVLLAPLQPAQR</sequence>
<dbReference type="Gene3D" id="1.10.10.60">
    <property type="entry name" value="Homeodomain-like"/>
    <property type="match status" value="1"/>
</dbReference>
<dbReference type="AlphaFoldDB" id="A0A1Y0ERB7"/>
<keyword evidence="6" id="KW-1185">Reference proteome</keyword>
<evidence type="ECO:0000313" key="5">
    <source>
        <dbReference type="EMBL" id="ARU06205.1"/>
    </source>
</evidence>
<accession>A0A1Y0ERB7</accession>
<reference evidence="5 6" key="1">
    <citation type="submission" date="2017-05" db="EMBL/GenBank/DDBJ databases">
        <authorList>
            <person name="Song R."/>
            <person name="Chenine A.L."/>
            <person name="Ruprecht R.M."/>
        </authorList>
    </citation>
    <scope>NUCLEOTIDE SEQUENCE [LARGE SCALE GENOMIC DNA]</scope>
    <source>
        <strain evidence="5 6">DSM 26136</strain>
    </source>
</reference>
<dbReference type="InterPro" id="IPR036271">
    <property type="entry name" value="Tet_transcr_reg_TetR-rel_C_sf"/>
</dbReference>
<dbReference type="SUPFAM" id="SSF48498">
    <property type="entry name" value="Tetracyclin repressor-like, C-terminal domain"/>
    <property type="match status" value="1"/>
</dbReference>
<dbReference type="InterPro" id="IPR050109">
    <property type="entry name" value="HTH-type_TetR-like_transc_reg"/>
</dbReference>
<feature type="domain" description="HTH tetR-type" evidence="4">
    <location>
        <begin position="28"/>
        <end position="88"/>
    </location>
</feature>
<dbReference type="Pfam" id="PF00440">
    <property type="entry name" value="TetR_N"/>
    <property type="match status" value="1"/>
</dbReference>
<dbReference type="SUPFAM" id="SSF46689">
    <property type="entry name" value="Homeodomain-like"/>
    <property type="match status" value="1"/>
</dbReference>
<evidence type="ECO:0000256" key="3">
    <source>
        <dbReference type="SAM" id="MobiDB-lite"/>
    </source>
</evidence>
<dbReference type="GO" id="GO:0003700">
    <property type="term" value="F:DNA-binding transcription factor activity"/>
    <property type="evidence" value="ECO:0007669"/>
    <property type="project" value="TreeGrafter"/>
</dbReference>
<dbReference type="InterPro" id="IPR001647">
    <property type="entry name" value="HTH_TetR"/>
</dbReference>
<evidence type="ECO:0000256" key="2">
    <source>
        <dbReference type="PROSITE-ProRule" id="PRU00335"/>
    </source>
</evidence>
<dbReference type="GO" id="GO:0000976">
    <property type="term" value="F:transcription cis-regulatory region binding"/>
    <property type="evidence" value="ECO:0007669"/>
    <property type="project" value="TreeGrafter"/>
</dbReference>
<dbReference type="InterPro" id="IPR015292">
    <property type="entry name" value="Tscrpt_reg_YbiH_C"/>
</dbReference>
<dbReference type="Proteomes" id="UP000196138">
    <property type="component" value="Chromosome"/>
</dbReference>
<dbReference type="KEGG" id="cser:CCO03_17345"/>